<name>A0ABS8TCN6_DATST</name>
<evidence type="ECO:0000313" key="1">
    <source>
        <dbReference type="EMBL" id="MCD7469220.1"/>
    </source>
</evidence>
<reference evidence="1 2" key="1">
    <citation type="journal article" date="2021" name="BMC Genomics">
        <title>Datura genome reveals duplications of psychoactive alkaloid biosynthetic genes and high mutation rate following tissue culture.</title>
        <authorList>
            <person name="Rajewski A."/>
            <person name="Carter-House D."/>
            <person name="Stajich J."/>
            <person name="Litt A."/>
        </authorList>
    </citation>
    <scope>NUCLEOTIDE SEQUENCE [LARGE SCALE GENOMIC DNA]</scope>
    <source>
        <strain evidence="1">AR-01</strain>
    </source>
</reference>
<keyword evidence="2" id="KW-1185">Reference proteome</keyword>
<proteinExistence type="predicted"/>
<sequence length="152" mass="16787">MKNDRKSTARLLGTLYITERKAEPNIMASTGVEKLDWVALKLEETPEGHSAAKVRSLTWKGDGEINRSAAAPTTLATWVTSKRSKQITLIVEGTWRSMCNVLPRQLDHSNCVVWKICHCPGPGSHSPHLAGLRHHDMPLRALLNAMSGLEAQ</sequence>
<accession>A0ABS8TCN6</accession>
<feature type="non-terminal residue" evidence="1">
    <location>
        <position position="152"/>
    </location>
</feature>
<gene>
    <name evidence="1" type="ORF">HAX54_008081</name>
</gene>
<evidence type="ECO:0000313" key="2">
    <source>
        <dbReference type="Proteomes" id="UP000823775"/>
    </source>
</evidence>
<dbReference type="EMBL" id="JACEIK010001417">
    <property type="protein sequence ID" value="MCD7469220.1"/>
    <property type="molecule type" value="Genomic_DNA"/>
</dbReference>
<comment type="caution">
    <text evidence="1">The sequence shown here is derived from an EMBL/GenBank/DDBJ whole genome shotgun (WGS) entry which is preliminary data.</text>
</comment>
<protein>
    <submittedName>
        <fullName evidence="1">Uncharacterized protein</fullName>
    </submittedName>
</protein>
<dbReference type="Proteomes" id="UP000823775">
    <property type="component" value="Unassembled WGS sequence"/>
</dbReference>
<organism evidence="1 2">
    <name type="scientific">Datura stramonium</name>
    <name type="common">Jimsonweed</name>
    <name type="synonym">Common thornapple</name>
    <dbReference type="NCBI Taxonomy" id="4076"/>
    <lineage>
        <taxon>Eukaryota</taxon>
        <taxon>Viridiplantae</taxon>
        <taxon>Streptophyta</taxon>
        <taxon>Embryophyta</taxon>
        <taxon>Tracheophyta</taxon>
        <taxon>Spermatophyta</taxon>
        <taxon>Magnoliopsida</taxon>
        <taxon>eudicotyledons</taxon>
        <taxon>Gunneridae</taxon>
        <taxon>Pentapetalae</taxon>
        <taxon>asterids</taxon>
        <taxon>lamiids</taxon>
        <taxon>Solanales</taxon>
        <taxon>Solanaceae</taxon>
        <taxon>Solanoideae</taxon>
        <taxon>Datureae</taxon>
        <taxon>Datura</taxon>
    </lineage>
</organism>